<dbReference type="AlphaFoldDB" id="A0A0M8ZU00"/>
<gene>
    <name evidence="2" type="ORF">WN51_06563</name>
</gene>
<sequence>MDNIRIQQRCEESLEYNIVQYKNWLSTCKRSYAILKIPEGSSKRRTNSTSCPRDTEELSRVEISSQKKHL</sequence>
<proteinExistence type="predicted"/>
<reference evidence="2 3" key="1">
    <citation type="submission" date="2015-07" db="EMBL/GenBank/DDBJ databases">
        <title>The genome of Melipona quadrifasciata.</title>
        <authorList>
            <person name="Pan H."/>
            <person name="Kapheim K."/>
        </authorList>
    </citation>
    <scope>NUCLEOTIDE SEQUENCE [LARGE SCALE GENOMIC DNA]</scope>
    <source>
        <strain evidence="2">0111107301</strain>
        <tissue evidence="2">Whole body</tissue>
    </source>
</reference>
<feature type="region of interest" description="Disordered" evidence="1">
    <location>
        <begin position="39"/>
        <end position="70"/>
    </location>
</feature>
<organism evidence="2 3">
    <name type="scientific">Melipona quadrifasciata</name>
    <dbReference type="NCBI Taxonomy" id="166423"/>
    <lineage>
        <taxon>Eukaryota</taxon>
        <taxon>Metazoa</taxon>
        <taxon>Ecdysozoa</taxon>
        <taxon>Arthropoda</taxon>
        <taxon>Hexapoda</taxon>
        <taxon>Insecta</taxon>
        <taxon>Pterygota</taxon>
        <taxon>Neoptera</taxon>
        <taxon>Endopterygota</taxon>
        <taxon>Hymenoptera</taxon>
        <taxon>Apocrita</taxon>
        <taxon>Aculeata</taxon>
        <taxon>Apoidea</taxon>
        <taxon>Anthophila</taxon>
        <taxon>Apidae</taxon>
        <taxon>Melipona</taxon>
    </lineage>
</organism>
<dbReference type="EMBL" id="KQ435889">
    <property type="protein sequence ID" value="KOX69479.1"/>
    <property type="molecule type" value="Genomic_DNA"/>
</dbReference>
<evidence type="ECO:0000256" key="1">
    <source>
        <dbReference type="SAM" id="MobiDB-lite"/>
    </source>
</evidence>
<name>A0A0M8ZU00_9HYME</name>
<accession>A0A0M8ZU00</accession>
<evidence type="ECO:0000313" key="3">
    <source>
        <dbReference type="Proteomes" id="UP000053105"/>
    </source>
</evidence>
<evidence type="ECO:0000313" key="2">
    <source>
        <dbReference type="EMBL" id="KOX69479.1"/>
    </source>
</evidence>
<dbReference type="Proteomes" id="UP000053105">
    <property type="component" value="Unassembled WGS sequence"/>
</dbReference>
<protein>
    <submittedName>
        <fullName evidence="2">Uncharacterized protein</fullName>
    </submittedName>
</protein>
<keyword evidence="3" id="KW-1185">Reference proteome</keyword>